<dbReference type="RefSeq" id="WP_006913144.1">
    <property type="nucleotide sequence ID" value="NZ_AFNV02000002.1"/>
</dbReference>
<keyword evidence="3" id="KW-1185">Reference proteome</keyword>
<reference evidence="2 3" key="1">
    <citation type="journal article" date="2011" name="J. Bacteriol.">
        <title>Genome sequence of Salinisphaera shabanensis, a gammaproteobacterium from the harsh, variable environment of the brine-seawater interface of the Shaban Deep in the Red Sea.</title>
        <authorList>
            <person name="Antunes A."/>
            <person name="Alam I."/>
            <person name="Bajic V.B."/>
            <person name="Stingl U."/>
        </authorList>
    </citation>
    <scope>NUCLEOTIDE SEQUENCE [LARGE SCALE GENOMIC DNA]</scope>
    <source>
        <strain evidence="2 3">E1L3A</strain>
    </source>
</reference>
<accession>U2EA91</accession>
<gene>
    <name evidence="2" type="ORF">SSPSH_000290</name>
</gene>
<organism evidence="2 3">
    <name type="scientific">Salinisphaera shabanensis E1L3A</name>
    <dbReference type="NCBI Taxonomy" id="1033802"/>
    <lineage>
        <taxon>Bacteria</taxon>
        <taxon>Pseudomonadati</taxon>
        <taxon>Pseudomonadota</taxon>
        <taxon>Gammaproteobacteria</taxon>
        <taxon>Salinisphaerales</taxon>
        <taxon>Salinisphaeraceae</taxon>
        <taxon>Salinisphaera</taxon>
    </lineage>
</organism>
<proteinExistence type="predicted"/>
<reference evidence="2 3" key="2">
    <citation type="journal article" date="2013" name="PLoS ONE">
        <title>INDIGO - INtegrated Data Warehouse of MIcrobial GenOmes with Examples from the Red Sea Extremophiles.</title>
        <authorList>
            <person name="Alam I."/>
            <person name="Antunes A."/>
            <person name="Kamau A.A."/>
            <person name="Ba Alawi W."/>
            <person name="Kalkatawi M."/>
            <person name="Stingl U."/>
            <person name="Bajic V.B."/>
        </authorList>
    </citation>
    <scope>NUCLEOTIDE SEQUENCE [LARGE SCALE GENOMIC DNA]</scope>
    <source>
        <strain evidence="2 3">E1L3A</strain>
    </source>
</reference>
<dbReference type="AlphaFoldDB" id="U2EA91"/>
<dbReference type="PANTHER" id="PTHR33986">
    <property type="entry name" value="OS02G0535700 PROTEIN"/>
    <property type="match status" value="1"/>
</dbReference>
<evidence type="ECO:0000313" key="3">
    <source>
        <dbReference type="Proteomes" id="UP000006242"/>
    </source>
</evidence>
<dbReference type="eggNOG" id="COG3660">
    <property type="taxonomic scope" value="Bacteria"/>
</dbReference>
<protein>
    <submittedName>
        <fullName evidence="2">Nucleoside-diphosphate-sugar epimerase-like protein</fullName>
    </submittedName>
</protein>
<evidence type="ECO:0000313" key="2">
    <source>
        <dbReference type="EMBL" id="ERJ20566.1"/>
    </source>
</evidence>
<sequence>MADVRVSDDASAPRVWVLLGEGAGGNAQMCALAEALGWPFETLQLRYNRLNHVPSALLGPSVRTVDRERSDPLTPPWPDLVIAASRRSAPVARWIKAQSGGHTRLVHLLHAQAPLHHFDLIVTLPQFRLPDAPNVLHNTLPLNVLDQARLERAAQRWRPRLADLPRPWIAVLVGGDSSSYRLDPATARKLAQQAVDVAERHSGSLLVTTSKRTRADAAQALWQAIRGPSYRYAWQADDADNPYPAFLALADRFIVTADSASLPAEACATGRPVELFDWQPRAQPTGWARGAQTALAQRIGRGLIYWGAVKPRRDFAAFHRGLVERGLVGSDSPRGRVPDDMGRTVARIRALMQTAVSPSAGDRRSRNDSPCSNHSS</sequence>
<dbReference type="PANTHER" id="PTHR33986:SF15">
    <property type="entry name" value="MITOCHONDRIAL FISSION PROTEIN ELM1"/>
    <property type="match status" value="1"/>
</dbReference>
<dbReference type="Pfam" id="PF06258">
    <property type="entry name" value="Mito_fiss_Elm1"/>
    <property type="match status" value="1"/>
</dbReference>
<dbReference type="STRING" id="1033802.SSPSH_000290"/>
<name>U2EA91_9GAMM</name>
<dbReference type="Proteomes" id="UP000006242">
    <property type="component" value="Unassembled WGS sequence"/>
</dbReference>
<dbReference type="InterPro" id="IPR009367">
    <property type="entry name" value="Elm1-like"/>
</dbReference>
<comment type="caution">
    <text evidence="2">The sequence shown here is derived from an EMBL/GenBank/DDBJ whole genome shotgun (WGS) entry which is preliminary data.</text>
</comment>
<dbReference type="EMBL" id="AFNV02000002">
    <property type="protein sequence ID" value="ERJ20566.1"/>
    <property type="molecule type" value="Genomic_DNA"/>
</dbReference>
<evidence type="ECO:0000256" key="1">
    <source>
        <dbReference type="SAM" id="MobiDB-lite"/>
    </source>
</evidence>
<feature type="region of interest" description="Disordered" evidence="1">
    <location>
        <begin position="354"/>
        <end position="376"/>
    </location>
</feature>